<dbReference type="InterPro" id="IPR027417">
    <property type="entry name" value="P-loop_NTPase"/>
</dbReference>
<dbReference type="InterPro" id="IPR031157">
    <property type="entry name" value="G_TR_CS"/>
</dbReference>
<dbReference type="GO" id="GO:0003924">
    <property type="term" value="F:GTPase activity"/>
    <property type="evidence" value="ECO:0007669"/>
    <property type="project" value="InterPro"/>
</dbReference>
<evidence type="ECO:0000259" key="3">
    <source>
        <dbReference type="PROSITE" id="PS51722"/>
    </source>
</evidence>
<evidence type="ECO:0000313" key="5">
    <source>
        <dbReference type="Proteomes" id="UP000036270"/>
    </source>
</evidence>
<keyword evidence="2" id="KW-0342">GTP-binding</keyword>
<dbReference type="GO" id="GO:0003746">
    <property type="term" value="F:translation elongation factor activity"/>
    <property type="evidence" value="ECO:0007669"/>
    <property type="project" value="UniProtKB-KW"/>
</dbReference>
<organism evidence="4 5">
    <name type="scientific">Muribacter muris</name>
    <dbReference type="NCBI Taxonomy" id="67855"/>
    <lineage>
        <taxon>Bacteria</taxon>
        <taxon>Pseudomonadati</taxon>
        <taxon>Pseudomonadota</taxon>
        <taxon>Gammaproteobacteria</taxon>
        <taxon>Pasteurellales</taxon>
        <taxon>Pasteurellaceae</taxon>
        <taxon>Muribacter</taxon>
    </lineage>
</organism>
<gene>
    <name evidence="4" type="primary">tuf</name>
    <name evidence="4" type="ORF">RO21_00630</name>
</gene>
<dbReference type="PANTHER" id="PTHR43721:SF22">
    <property type="entry name" value="ELONGATION FACTOR TU, MITOCHONDRIAL"/>
    <property type="match status" value="1"/>
</dbReference>
<dbReference type="PANTHER" id="PTHR43721">
    <property type="entry name" value="ELONGATION FACTOR TU-RELATED"/>
    <property type="match status" value="1"/>
</dbReference>
<reference evidence="4 5" key="1">
    <citation type="submission" date="2014-12" db="EMBL/GenBank/DDBJ databases">
        <title>Reclassification of Actinobacillus muris as Muribacter muris.</title>
        <authorList>
            <person name="Christensen H."/>
            <person name="Nicklas W."/>
            <person name="Bisgaard M."/>
        </authorList>
    </citation>
    <scope>NUCLEOTIDE SEQUENCE [LARGE SCALE GENOMIC DNA]</scope>
    <source>
        <strain evidence="4 5">Ackerman80-443D</strain>
    </source>
</reference>
<keyword evidence="1" id="KW-0547">Nucleotide-binding</keyword>
<dbReference type="PROSITE" id="PS51722">
    <property type="entry name" value="G_TR_2"/>
    <property type="match status" value="1"/>
</dbReference>
<dbReference type="PRINTS" id="PR00315">
    <property type="entry name" value="ELONGATNFCT"/>
</dbReference>
<keyword evidence="4" id="KW-0378">Hydrolase</keyword>
<protein>
    <submittedName>
        <fullName evidence="4">Elongation factor Tu</fullName>
        <ecNumber evidence="4">3.6.5.3</ecNumber>
    </submittedName>
</protein>
<dbReference type="PATRIC" id="fig|67855.3.peg.561"/>
<name>A0A0J5P828_9PAST</name>
<comment type="caution">
    <text evidence="4">The sequence shown here is derived from an EMBL/GenBank/DDBJ whole genome shotgun (WGS) entry which is preliminary data.</text>
</comment>
<dbReference type="Pfam" id="PF00009">
    <property type="entry name" value="GTP_EFTU"/>
    <property type="match status" value="1"/>
</dbReference>
<keyword evidence="5" id="KW-1185">Reference proteome</keyword>
<sequence length="129" mass="13882">MSKEKFERTKPHVNVGTIGHVDHGKTTLTAAITTVLSKHFGGAARAFDQIDNAPEEKARGITINTSHVEYDTATRHYAHVDCPGHADYVKNMITGAAQMDGAILVVAATDGPMPQTREHILLGRQVGVP</sequence>
<dbReference type="SUPFAM" id="SSF52540">
    <property type="entry name" value="P-loop containing nucleoside triphosphate hydrolases"/>
    <property type="match status" value="1"/>
</dbReference>
<dbReference type="GO" id="GO:0005829">
    <property type="term" value="C:cytosol"/>
    <property type="evidence" value="ECO:0007669"/>
    <property type="project" value="TreeGrafter"/>
</dbReference>
<dbReference type="EMBL" id="JWIZ01000002">
    <property type="protein sequence ID" value="KMK52553.1"/>
    <property type="molecule type" value="Genomic_DNA"/>
</dbReference>
<evidence type="ECO:0000256" key="1">
    <source>
        <dbReference type="ARBA" id="ARBA00022741"/>
    </source>
</evidence>
<proteinExistence type="predicted"/>
<accession>A0A0J5P828</accession>
<dbReference type="InterPro" id="IPR050055">
    <property type="entry name" value="EF-Tu_GTPase"/>
</dbReference>
<dbReference type="EC" id="3.6.5.3" evidence="4"/>
<feature type="non-terminal residue" evidence="4">
    <location>
        <position position="129"/>
    </location>
</feature>
<keyword evidence="4" id="KW-0648">Protein biosynthesis</keyword>
<dbReference type="AlphaFoldDB" id="A0A0J5P828"/>
<dbReference type="FunFam" id="3.40.50.300:FF:003771">
    <property type="entry name" value="Uncharacterized protein"/>
    <property type="match status" value="1"/>
</dbReference>
<dbReference type="RefSeq" id="WP_047975859.1">
    <property type="nucleotide sequence ID" value="NZ_JWIZ01000002.1"/>
</dbReference>
<evidence type="ECO:0000313" key="4">
    <source>
        <dbReference type="EMBL" id="KMK52553.1"/>
    </source>
</evidence>
<evidence type="ECO:0000256" key="2">
    <source>
        <dbReference type="ARBA" id="ARBA00023134"/>
    </source>
</evidence>
<keyword evidence="4" id="KW-0251">Elongation factor</keyword>
<dbReference type="InterPro" id="IPR000795">
    <property type="entry name" value="T_Tr_GTP-bd_dom"/>
</dbReference>
<dbReference type="STRING" id="67855.RO21_00630"/>
<dbReference type="GO" id="GO:0005525">
    <property type="term" value="F:GTP binding"/>
    <property type="evidence" value="ECO:0007669"/>
    <property type="project" value="UniProtKB-KW"/>
</dbReference>
<feature type="domain" description="Tr-type G" evidence="3">
    <location>
        <begin position="10"/>
        <end position="129"/>
    </location>
</feature>
<dbReference type="Proteomes" id="UP000036270">
    <property type="component" value="Unassembled WGS sequence"/>
</dbReference>
<dbReference type="PROSITE" id="PS00301">
    <property type="entry name" value="G_TR_1"/>
    <property type="match status" value="1"/>
</dbReference>
<dbReference type="Gene3D" id="3.40.50.300">
    <property type="entry name" value="P-loop containing nucleotide triphosphate hydrolases"/>
    <property type="match status" value="1"/>
</dbReference>